<dbReference type="GO" id="GO:0016192">
    <property type="term" value="P:vesicle-mediated transport"/>
    <property type="evidence" value="ECO:0007669"/>
    <property type="project" value="InterPro"/>
</dbReference>
<sequence length="314" mass="35520">MMNAAIQTNIARLQIMKAKVLAALRKGENYELKTELNSEYKERRKEAVRRVIANMTVGKDVSGLFTDVLKNMHTDDLEIKKLIYLYLINYAKTQPDLVILAINTFVKDAEDSNPLIRALAIRTMGCLQVKEVMDYLSDPLRKCLGDSNPYVRKTAVMCVAKVFDLDQAATEENGFVERVRDALADSNTMVVANAVSALREMSEREEGIWRLEARTVGRLLTAVNESVEWGQIAILEALSEYRPADEKEAENICERVLPRLQHANGSVVLTTVRLLLRYEQYVRRADLLAQFAKKMVPPLVTLLASEPEIQYVAL</sequence>
<dbReference type="Gene3D" id="1.25.10.10">
    <property type="entry name" value="Leucine-rich Repeat Variant"/>
    <property type="match status" value="1"/>
</dbReference>
<accession>A0A9W8LTN4</accession>
<keyword evidence="4" id="KW-0653">Protein transport</keyword>
<keyword evidence="5" id="KW-0472">Membrane</keyword>
<protein>
    <submittedName>
        <fullName evidence="7">Beta-adaptin</fullName>
    </submittedName>
</protein>
<comment type="subcellular location">
    <subcellularLocation>
        <location evidence="1">Endomembrane system</location>
    </subcellularLocation>
</comment>
<evidence type="ECO:0000256" key="3">
    <source>
        <dbReference type="ARBA" id="ARBA00022448"/>
    </source>
</evidence>
<evidence type="ECO:0000256" key="2">
    <source>
        <dbReference type="ARBA" id="ARBA00006613"/>
    </source>
</evidence>
<gene>
    <name evidence="7" type="primary">APL2_1</name>
    <name evidence="7" type="ORF">H4R20_003500</name>
</gene>
<evidence type="ECO:0000256" key="5">
    <source>
        <dbReference type="ARBA" id="ARBA00023136"/>
    </source>
</evidence>
<dbReference type="InterPro" id="IPR026739">
    <property type="entry name" value="AP_beta"/>
</dbReference>
<evidence type="ECO:0000256" key="4">
    <source>
        <dbReference type="ARBA" id="ARBA00022927"/>
    </source>
</evidence>
<dbReference type="InterPro" id="IPR002553">
    <property type="entry name" value="Clathrin/coatomer_adapt-like_N"/>
</dbReference>
<feature type="non-terminal residue" evidence="7">
    <location>
        <position position="314"/>
    </location>
</feature>
<evidence type="ECO:0000259" key="6">
    <source>
        <dbReference type="Pfam" id="PF01602"/>
    </source>
</evidence>
<keyword evidence="3" id="KW-0813">Transport</keyword>
<dbReference type="Proteomes" id="UP001140094">
    <property type="component" value="Unassembled WGS sequence"/>
</dbReference>
<dbReference type="GO" id="GO:0012505">
    <property type="term" value="C:endomembrane system"/>
    <property type="evidence" value="ECO:0007669"/>
    <property type="project" value="UniProtKB-SubCell"/>
</dbReference>
<dbReference type="GO" id="GO:0030117">
    <property type="term" value="C:membrane coat"/>
    <property type="evidence" value="ECO:0007669"/>
    <property type="project" value="InterPro"/>
</dbReference>
<comment type="caution">
    <text evidence="7">The sequence shown here is derived from an EMBL/GenBank/DDBJ whole genome shotgun (WGS) entry which is preliminary data.</text>
</comment>
<dbReference type="SUPFAM" id="SSF48371">
    <property type="entry name" value="ARM repeat"/>
    <property type="match status" value="1"/>
</dbReference>
<proteinExistence type="inferred from homology"/>
<evidence type="ECO:0000313" key="7">
    <source>
        <dbReference type="EMBL" id="KAJ2801887.1"/>
    </source>
</evidence>
<evidence type="ECO:0000313" key="8">
    <source>
        <dbReference type="Proteomes" id="UP001140094"/>
    </source>
</evidence>
<dbReference type="Pfam" id="PF01602">
    <property type="entry name" value="Adaptin_N"/>
    <property type="match status" value="1"/>
</dbReference>
<name>A0A9W8LTN4_9FUNG</name>
<dbReference type="InterPro" id="IPR011989">
    <property type="entry name" value="ARM-like"/>
</dbReference>
<dbReference type="EMBL" id="JANBUO010000740">
    <property type="protein sequence ID" value="KAJ2801887.1"/>
    <property type="molecule type" value="Genomic_DNA"/>
</dbReference>
<keyword evidence="8" id="KW-1185">Reference proteome</keyword>
<dbReference type="InterPro" id="IPR016024">
    <property type="entry name" value="ARM-type_fold"/>
</dbReference>
<dbReference type="PANTHER" id="PTHR11134">
    <property type="entry name" value="ADAPTOR COMPLEX SUBUNIT BETA FAMILY MEMBER"/>
    <property type="match status" value="1"/>
</dbReference>
<evidence type="ECO:0000256" key="1">
    <source>
        <dbReference type="ARBA" id="ARBA00004308"/>
    </source>
</evidence>
<feature type="domain" description="Clathrin/coatomer adaptor adaptin-like N-terminal" evidence="6">
    <location>
        <begin position="26"/>
        <end position="314"/>
    </location>
</feature>
<dbReference type="AlphaFoldDB" id="A0A9W8LTN4"/>
<reference evidence="7" key="1">
    <citation type="submission" date="2022-07" db="EMBL/GenBank/DDBJ databases">
        <title>Phylogenomic reconstructions and comparative analyses of Kickxellomycotina fungi.</title>
        <authorList>
            <person name="Reynolds N.K."/>
            <person name="Stajich J.E."/>
            <person name="Barry K."/>
            <person name="Grigoriev I.V."/>
            <person name="Crous P."/>
            <person name="Smith M.E."/>
        </authorList>
    </citation>
    <scope>NUCLEOTIDE SEQUENCE</scope>
    <source>
        <strain evidence="7">NRRL 1565</strain>
    </source>
</reference>
<dbReference type="OrthoDB" id="10254310at2759"/>
<dbReference type="GO" id="GO:0006886">
    <property type="term" value="P:intracellular protein transport"/>
    <property type="evidence" value="ECO:0007669"/>
    <property type="project" value="InterPro"/>
</dbReference>
<organism evidence="7 8">
    <name type="scientific">Coemansia guatemalensis</name>
    <dbReference type="NCBI Taxonomy" id="2761395"/>
    <lineage>
        <taxon>Eukaryota</taxon>
        <taxon>Fungi</taxon>
        <taxon>Fungi incertae sedis</taxon>
        <taxon>Zoopagomycota</taxon>
        <taxon>Kickxellomycotina</taxon>
        <taxon>Kickxellomycetes</taxon>
        <taxon>Kickxellales</taxon>
        <taxon>Kickxellaceae</taxon>
        <taxon>Coemansia</taxon>
    </lineage>
</organism>
<comment type="similarity">
    <text evidence="2">Belongs to the adaptor complexes large subunit family.</text>
</comment>